<dbReference type="Gene3D" id="1.10.340.30">
    <property type="entry name" value="Hypothetical protein, domain 2"/>
    <property type="match status" value="1"/>
</dbReference>
<dbReference type="PANTHER" id="PTHR43003:SF12">
    <property type="entry name" value="DNA-3-METHYLADENINE GLYCOSYLASE"/>
    <property type="match status" value="1"/>
</dbReference>
<dbReference type="InterPro" id="IPR012904">
    <property type="entry name" value="OGG_N"/>
</dbReference>
<accession>A0A0N0ZWI0</accession>
<dbReference type="Proteomes" id="UP000037953">
    <property type="component" value="Unassembled WGS sequence"/>
</dbReference>
<dbReference type="GO" id="GO:0008534">
    <property type="term" value="F:oxidized purine nucleobase lesion DNA N-glycosylase activity"/>
    <property type="evidence" value="ECO:0007669"/>
    <property type="project" value="InterPro"/>
</dbReference>
<dbReference type="GO" id="GO:0032131">
    <property type="term" value="F:alkylated DNA binding"/>
    <property type="evidence" value="ECO:0007669"/>
    <property type="project" value="TreeGrafter"/>
</dbReference>
<dbReference type="OrthoDB" id="9785929at2"/>
<keyword evidence="4" id="KW-0227">DNA damage</keyword>
<dbReference type="GO" id="GO:0006289">
    <property type="term" value="P:nucleotide-excision repair"/>
    <property type="evidence" value="ECO:0007669"/>
    <property type="project" value="InterPro"/>
</dbReference>
<dbReference type="InterPro" id="IPR003265">
    <property type="entry name" value="HhH-GPD_domain"/>
</dbReference>
<evidence type="ECO:0000313" key="9">
    <source>
        <dbReference type="Proteomes" id="UP000037953"/>
    </source>
</evidence>
<dbReference type="GO" id="GO:0006307">
    <property type="term" value="P:DNA alkylation repair"/>
    <property type="evidence" value="ECO:0007669"/>
    <property type="project" value="TreeGrafter"/>
</dbReference>
<dbReference type="EMBL" id="LJOD01000001">
    <property type="protein sequence ID" value="KPE52798.1"/>
    <property type="molecule type" value="Genomic_DNA"/>
</dbReference>
<dbReference type="InterPro" id="IPR011257">
    <property type="entry name" value="DNA_glycosylase"/>
</dbReference>
<dbReference type="GO" id="GO:0005737">
    <property type="term" value="C:cytoplasm"/>
    <property type="evidence" value="ECO:0007669"/>
    <property type="project" value="TreeGrafter"/>
</dbReference>
<evidence type="ECO:0000256" key="1">
    <source>
        <dbReference type="ARBA" id="ARBA00000086"/>
    </source>
</evidence>
<dbReference type="FunFam" id="1.10.340.30:FF:000004">
    <property type="entry name" value="DNA-3-methyladenine glycosylase II"/>
    <property type="match status" value="1"/>
</dbReference>
<feature type="domain" description="HhH-GPD" evidence="7">
    <location>
        <begin position="132"/>
        <end position="297"/>
    </location>
</feature>
<proteinExistence type="inferred from homology"/>
<dbReference type="GO" id="GO:0006285">
    <property type="term" value="P:base-excision repair, AP site formation"/>
    <property type="evidence" value="ECO:0007669"/>
    <property type="project" value="TreeGrafter"/>
</dbReference>
<reference evidence="9" key="2">
    <citation type="submission" date="2015-09" db="EMBL/GenBank/DDBJ databases">
        <title>Draft genome sequence of a multidrug-resistant Chryseobacterium indologenes isolate from Malaysia.</title>
        <authorList>
            <person name="Yu C.Y."/>
            <person name="Ang G.Y."/>
            <person name="Chan K.-G."/>
        </authorList>
    </citation>
    <scope>NUCLEOTIDE SEQUENCE [LARGE SCALE GENOMIC DNA]</scope>
    <source>
        <strain evidence="9">CI_885</strain>
    </source>
</reference>
<name>A0A0N0ZWI0_CHRID</name>
<evidence type="ECO:0000256" key="4">
    <source>
        <dbReference type="ARBA" id="ARBA00022763"/>
    </source>
</evidence>
<evidence type="ECO:0000256" key="6">
    <source>
        <dbReference type="ARBA" id="ARBA00023204"/>
    </source>
</evidence>
<dbReference type="SMART" id="SM00478">
    <property type="entry name" value="ENDO3c"/>
    <property type="match status" value="1"/>
</dbReference>
<keyword evidence="5" id="KW-0378">Hydrolase</keyword>
<dbReference type="GO" id="GO:0032993">
    <property type="term" value="C:protein-DNA complex"/>
    <property type="evidence" value="ECO:0007669"/>
    <property type="project" value="TreeGrafter"/>
</dbReference>
<reference evidence="8 9" key="1">
    <citation type="journal article" date="2015" name="Genom Data">
        <title>Draft genome sequence of a multidrug-resistant Chryseobacterium indologenes isolate from Malaysia.</title>
        <authorList>
            <person name="Yu C.Y."/>
            <person name="Ang G.Y."/>
            <person name="Cheng H.J."/>
            <person name="Cheong Y.M."/>
            <person name="Yin W.F."/>
            <person name="Chan K.G."/>
        </authorList>
    </citation>
    <scope>NUCLEOTIDE SEQUENCE [LARGE SCALE GENOMIC DNA]</scope>
    <source>
        <strain evidence="8 9">CI_885</strain>
    </source>
</reference>
<evidence type="ECO:0000256" key="2">
    <source>
        <dbReference type="ARBA" id="ARBA00010817"/>
    </source>
</evidence>
<dbReference type="EC" id="3.2.2.21" evidence="3"/>
<keyword evidence="6" id="KW-0234">DNA repair</keyword>
<organism evidence="8 9">
    <name type="scientific">Chryseobacterium indologenes</name>
    <name type="common">Flavobacterium indologenes</name>
    <dbReference type="NCBI Taxonomy" id="253"/>
    <lineage>
        <taxon>Bacteria</taxon>
        <taxon>Pseudomonadati</taxon>
        <taxon>Bacteroidota</taxon>
        <taxon>Flavobacteriia</taxon>
        <taxon>Flavobacteriales</taxon>
        <taxon>Weeksellaceae</taxon>
        <taxon>Chryseobacterium group</taxon>
        <taxon>Chryseobacterium</taxon>
    </lineage>
</organism>
<dbReference type="Pfam" id="PF00730">
    <property type="entry name" value="HhH-GPD"/>
    <property type="match status" value="1"/>
</dbReference>
<dbReference type="RefSeq" id="WP_062696363.1">
    <property type="nucleotide sequence ID" value="NZ_LJOD01000001.1"/>
</dbReference>
<comment type="similarity">
    <text evidence="2">Belongs to the alkylbase DNA glycosidase AlkA family.</text>
</comment>
<dbReference type="Pfam" id="PF07934">
    <property type="entry name" value="OGG_N"/>
    <property type="match status" value="1"/>
</dbReference>
<protein>
    <recommendedName>
        <fullName evidence="3">DNA-3-methyladenine glycosylase II</fullName>
        <ecNumber evidence="3">3.2.2.21</ecNumber>
    </recommendedName>
</protein>
<sequence>MENTKIKIPVPELFNKDECLWFLSRDFDDCMYRVYKDRVRRAFGEAGSIMVVDVYMMPDELVLEWLNMKPCDQDIENVIRFVSEWFDLETDLTQFYSIILEDKRIAHIAKEYSGLRFIGIPDLFEALAWGIIGQQINLSFAYKLKRRLVEKYGTFTLYEDEKYYVFPAAEVLSEVKTDDLRALQFSEKKAEYLITIAKAFSAGTLSRELLQNLPDLESRIKYLTNIRGIGLWTANYALMKSLKEPSGIPHGDAGLLNALINHGIIEAKNDKASIEEFFKPFTGWEAYLVFYLWRTLARPKE</sequence>
<dbReference type="PANTHER" id="PTHR43003">
    <property type="entry name" value="DNA-3-METHYLADENINE GLYCOSYLASE"/>
    <property type="match status" value="1"/>
</dbReference>
<comment type="caution">
    <text evidence="8">The sequence shown here is derived from an EMBL/GenBank/DDBJ whole genome shotgun (WGS) entry which is preliminary data.</text>
</comment>
<dbReference type="InterPro" id="IPR051912">
    <property type="entry name" value="Alkylbase_DNA_Glycosylase/TA"/>
</dbReference>
<comment type="catalytic activity">
    <reaction evidence="1">
        <text>Hydrolysis of alkylated DNA, releasing 3-methyladenine, 3-methylguanine, 7-methylguanine and 7-methyladenine.</text>
        <dbReference type="EC" id="3.2.2.21"/>
    </reaction>
</comment>
<dbReference type="GO" id="GO:0008725">
    <property type="term" value="F:DNA-3-methyladenine glycosylase activity"/>
    <property type="evidence" value="ECO:0007669"/>
    <property type="project" value="TreeGrafter"/>
</dbReference>
<dbReference type="Gene3D" id="3.30.310.20">
    <property type="entry name" value="DNA-3-methyladenine glycosylase AlkA, N-terminal domain"/>
    <property type="match status" value="1"/>
</dbReference>
<evidence type="ECO:0000313" key="8">
    <source>
        <dbReference type="EMBL" id="KPE52798.1"/>
    </source>
</evidence>
<evidence type="ECO:0000256" key="3">
    <source>
        <dbReference type="ARBA" id="ARBA00012000"/>
    </source>
</evidence>
<dbReference type="AlphaFoldDB" id="A0A0N0ZWI0"/>
<dbReference type="PATRIC" id="fig|253.9.peg.427"/>
<evidence type="ECO:0000256" key="5">
    <source>
        <dbReference type="ARBA" id="ARBA00022801"/>
    </source>
</evidence>
<dbReference type="SUPFAM" id="SSF48150">
    <property type="entry name" value="DNA-glycosylase"/>
    <property type="match status" value="1"/>
</dbReference>
<dbReference type="GO" id="GO:0043916">
    <property type="term" value="F:DNA-7-methylguanine glycosylase activity"/>
    <property type="evidence" value="ECO:0007669"/>
    <property type="project" value="TreeGrafter"/>
</dbReference>
<gene>
    <name evidence="8" type="ORF">AOB46_02035</name>
</gene>
<dbReference type="InterPro" id="IPR037046">
    <property type="entry name" value="AlkA_N_sf"/>
</dbReference>
<dbReference type="CDD" id="cd00056">
    <property type="entry name" value="ENDO3c"/>
    <property type="match status" value="1"/>
</dbReference>
<evidence type="ECO:0000259" key="7">
    <source>
        <dbReference type="SMART" id="SM00478"/>
    </source>
</evidence>